<comment type="caution">
    <text evidence="1">The sequence shown here is derived from an EMBL/GenBank/DDBJ whole genome shotgun (WGS) entry which is preliminary data.</text>
</comment>
<dbReference type="PANTHER" id="PTHR38451">
    <property type="entry name" value="TRNA (ADENINE(22)-N(1))-METHYLTRANSFERASE"/>
    <property type="match status" value="1"/>
</dbReference>
<organism evidence="1 2">
    <name type="scientific">Calorimonas adulescens</name>
    <dbReference type="NCBI Taxonomy" id="2606906"/>
    <lineage>
        <taxon>Bacteria</taxon>
        <taxon>Bacillati</taxon>
        <taxon>Bacillota</taxon>
        <taxon>Clostridia</taxon>
        <taxon>Thermoanaerobacterales</taxon>
        <taxon>Thermoanaerobacteraceae</taxon>
        <taxon>Calorimonas</taxon>
    </lineage>
</organism>
<dbReference type="GO" id="GO:0160105">
    <property type="term" value="F:tRNA (adenine(22)-N1)-methyltransferase activity"/>
    <property type="evidence" value="ECO:0007669"/>
    <property type="project" value="InterPro"/>
</dbReference>
<dbReference type="Proteomes" id="UP000322976">
    <property type="component" value="Unassembled WGS sequence"/>
</dbReference>
<proteinExistence type="predicted"/>
<protein>
    <submittedName>
        <fullName evidence="1">SAM-dependent methyltransferase</fullName>
    </submittedName>
</protein>
<dbReference type="AlphaFoldDB" id="A0A5D8QB98"/>
<reference evidence="1 2" key="1">
    <citation type="submission" date="2019-08" db="EMBL/GenBank/DDBJ databases">
        <title>Calorimonas adulescens gen. nov., sp. nov., an anaerobic thermophilic bacterium from Sakhalin hot spring.</title>
        <authorList>
            <person name="Khomyakova M.A."/>
            <person name="Merkel A.Y."/>
            <person name="Novikov A."/>
            <person name="Bonch-Osmolovskaya E.A."/>
            <person name="Slobodkin A.I."/>
        </authorList>
    </citation>
    <scope>NUCLEOTIDE SEQUENCE [LARGE SCALE GENOMIC DNA]</scope>
    <source>
        <strain evidence="1 2">A05MB</strain>
    </source>
</reference>
<dbReference type="GO" id="GO:0032259">
    <property type="term" value="P:methylation"/>
    <property type="evidence" value="ECO:0007669"/>
    <property type="project" value="UniProtKB-KW"/>
</dbReference>
<sequence>MKLSSRLLSVAKKVAEGKGLADIGSDHGKLPVYLVLNGVIPYAIASDSNAASLKKAEELVFKMGLSEKIELRVGYGLDVLLPDEVEQIVIAGMGAPLIAEIIDNAPQVSTGVERLILQPMQYPEYLSRWLYENKFDIIDEDLAEDRGRIYRIFTCHKGTPAPVEDDIYFEIGEKLIKNNHPLLHKYIKRIISKYHYIYQHIIDDNEKTLIYTKLKKLEEIINEYESPDHL</sequence>
<name>A0A5D8QB98_9THEO</name>
<evidence type="ECO:0000313" key="1">
    <source>
        <dbReference type="EMBL" id="TZE81870.1"/>
    </source>
</evidence>
<dbReference type="PANTHER" id="PTHR38451:SF1">
    <property type="entry name" value="TRNA (ADENINE(22)-N(1))-METHYLTRANSFERASE"/>
    <property type="match status" value="1"/>
</dbReference>
<dbReference type="RefSeq" id="WP_149545396.1">
    <property type="nucleotide sequence ID" value="NZ_VTPS01000010.1"/>
</dbReference>
<accession>A0A5D8QB98</accession>
<dbReference type="SUPFAM" id="SSF53335">
    <property type="entry name" value="S-adenosyl-L-methionine-dependent methyltransferases"/>
    <property type="match status" value="1"/>
</dbReference>
<gene>
    <name evidence="1" type="ORF">FWJ32_07795</name>
</gene>
<dbReference type="Pfam" id="PF04816">
    <property type="entry name" value="TrmK"/>
    <property type="match status" value="1"/>
</dbReference>
<keyword evidence="1" id="KW-0489">Methyltransferase</keyword>
<dbReference type="PIRSF" id="PIRSF018637">
    <property type="entry name" value="TrmK"/>
    <property type="match status" value="1"/>
</dbReference>
<keyword evidence="1" id="KW-0808">Transferase</keyword>
<dbReference type="EMBL" id="VTPS01000010">
    <property type="protein sequence ID" value="TZE81870.1"/>
    <property type="molecule type" value="Genomic_DNA"/>
</dbReference>
<dbReference type="InterPro" id="IPR006901">
    <property type="entry name" value="TrmK"/>
</dbReference>
<dbReference type="Gene3D" id="3.40.50.150">
    <property type="entry name" value="Vaccinia Virus protein VP39"/>
    <property type="match status" value="1"/>
</dbReference>
<keyword evidence="2" id="KW-1185">Reference proteome</keyword>
<dbReference type="InterPro" id="IPR029063">
    <property type="entry name" value="SAM-dependent_MTases_sf"/>
</dbReference>
<evidence type="ECO:0000313" key="2">
    <source>
        <dbReference type="Proteomes" id="UP000322976"/>
    </source>
</evidence>